<dbReference type="CDD" id="cd14752">
    <property type="entry name" value="GH31_N"/>
    <property type="match status" value="1"/>
</dbReference>
<keyword evidence="2" id="KW-0326">Glycosidase</keyword>
<dbReference type="InterPro" id="IPR000322">
    <property type="entry name" value="Glyco_hydro_31_TIM"/>
</dbReference>
<dbReference type="SUPFAM" id="SSF51445">
    <property type="entry name" value="(Trans)glycosidases"/>
    <property type="match status" value="1"/>
</dbReference>
<dbReference type="SUPFAM" id="SSF49265">
    <property type="entry name" value="Fibronectin type III"/>
    <property type="match status" value="1"/>
</dbReference>
<dbReference type="Gene3D" id="2.60.40.10">
    <property type="entry name" value="Immunoglobulins"/>
    <property type="match status" value="1"/>
</dbReference>
<dbReference type="Pfam" id="PF01055">
    <property type="entry name" value="Glyco_hydro_31_2nd"/>
    <property type="match status" value="1"/>
</dbReference>
<dbReference type="Pfam" id="PF00041">
    <property type="entry name" value="fn3"/>
    <property type="match status" value="1"/>
</dbReference>
<dbReference type="InterPro" id="IPR036116">
    <property type="entry name" value="FN3_sf"/>
</dbReference>
<accession>A0A922CV13</accession>
<dbReference type="EMBL" id="JH668677">
    <property type="protein sequence ID" value="KAG6460535.1"/>
    <property type="molecule type" value="Genomic_DNA"/>
</dbReference>
<evidence type="ECO:0000313" key="5">
    <source>
        <dbReference type="EMBL" id="KAG6460535.1"/>
    </source>
</evidence>
<dbReference type="Pfam" id="PF21365">
    <property type="entry name" value="Glyco_hydro_31_3rd"/>
    <property type="match status" value="1"/>
</dbReference>
<comment type="caution">
    <text evidence="5">The sequence shown here is derived from an EMBL/GenBank/DDBJ whole genome shotgun (WGS) entry which is preliminary data.</text>
</comment>
<keyword evidence="2" id="KW-0378">Hydrolase</keyword>
<keyword evidence="6" id="KW-1185">Reference proteome</keyword>
<dbReference type="GO" id="GO:0030246">
    <property type="term" value="F:carbohydrate binding"/>
    <property type="evidence" value="ECO:0007669"/>
    <property type="project" value="InterPro"/>
</dbReference>
<dbReference type="SUPFAM" id="SSF51011">
    <property type="entry name" value="Glycosyl hydrolase domain"/>
    <property type="match status" value="1"/>
</dbReference>
<dbReference type="Gene3D" id="2.60.40.1180">
    <property type="entry name" value="Golgi alpha-mannosidase II"/>
    <property type="match status" value="2"/>
</dbReference>
<dbReference type="InterPro" id="IPR011013">
    <property type="entry name" value="Gal_mutarotase_sf_dom"/>
</dbReference>
<dbReference type="SUPFAM" id="SSF74650">
    <property type="entry name" value="Galactose mutarotase-like"/>
    <property type="match status" value="1"/>
</dbReference>
<organism evidence="5 6">
    <name type="scientific">Manduca sexta</name>
    <name type="common">Tobacco hawkmoth</name>
    <name type="synonym">Tobacco hornworm</name>
    <dbReference type="NCBI Taxonomy" id="7130"/>
    <lineage>
        <taxon>Eukaryota</taxon>
        <taxon>Metazoa</taxon>
        <taxon>Ecdysozoa</taxon>
        <taxon>Arthropoda</taxon>
        <taxon>Hexapoda</taxon>
        <taxon>Insecta</taxon>
        <taxon>Pterygota</taxon>
        <taxon>Neoptera</taxon>
        <taxon>Endopterygota</taxon>
        <taxon>Lepidoptera</taxon>
        <taxon>Glossata</taxon>
        <taxon>Ditrysia</taxon>
        <taxon>Bombycoidea</taxon>
        <taxon>Sphingidae</taxon>
        <taxon>Sphinginae</taxon>
        <taxon>Sphingini</taxon>
        <taxon>Manduca</taxon>
    </lineage>
</organism>
<reference evidence="5" key="1">
    <citation type="journal article" date="2016" name="Insect Biochem. Mol. Biol.">
        <title>Multifaceted biological insights from a draft genome sequence of the tobacco hornworm moth, Manduca sexta.</title>
        <authorList>
            <person name="Kanost M.R."/>
            <person name="Arrese E.L."/>
            <person name="Cao X."/>
            <person name="Chen Y.R."/>
            <person name="Chellapilla S."/>
            <person name="Goldsmith M.R."/>
            <person name="Grosse-Wilde E."/>
            <person name="Heckel D.G."/>
            <person name="Herndon N."/>
            <person name="Jiang H."/>
            <person name="Papanicolaou A."/>
            <person name="Qu J."/>
            <person name="Soulages J.L."/>
            <person name="Vogel H."/>
            <person name="Walters J."/>
            <person name="Waterhouse R.M."/>
            <person name="Ahn S.J."/>
            <person name="Almeida F.C."/>
            <person name="An C."/>
            <person name="Aqrawi P."/>
            <person name="Bretschneider A."/>
            <person name="Bryant W.B."/>
            <person name="Bucks S."/>
            <person name="Chao H."/>
            <person name="Chevignon G."/>
            <person name="Christen J.M."/>
            <person name="Clarke D.F."/>
            <person name="Dittmer N.T."/>
            <person name="Ferguson L.C.F."/>
            <person name="Garavelou S."/>
            <person name="Gordon K.H.J."/>
            <person name="Gunaratna R.T."/>
            <person name="Han Y."/>
            <person name="Hauser F."/>
            <person name="He Y."/>
            <person name="Heidel-Fischer H."/>
            <person name="Hirsh A."/>
            <person name="Hu Y."/>
            <person name="Jiang H."/>
            <person name="Kalra D."/>
            <person name="Klinner C."/>
            <person name="Konig C."/>
            <person name="Kovar C."/>
            <person name="Kroll A.R."/>
            <person name="Kuwar S.S."/>
            <person name="Lee S.L."/>
            <person name="Lehman R."/>
            <person name="Li K."/>
            <person name="Li Z."/>
            <person name="Liang H."/>
            <person name="Lovelace S."/>
            <person name="Lu Z."/>
            <person name="Mansfield J.H."/>
            <person name="McCulloch K.J."/>
            <person name="Mathew T."/>
            <person name="Morton B."/>
            <person name="Muzny D.M."/>
            <person name="Neunemann D."/>
            <person name="Ongeri F."/>
            <person name="Pauchet Y."/>
            <person name="Pu L.L."/>
            <person name="Pyrousis I."/>
            <person name="Rao X.J."/>
            <person name="Redding A."/>
            <person name="Roesel C."/>
            <person name="Sanchez-Gracia A."/>
            <person name="Schaack S."/>
            <person name="Shukla A."/>
            <person name="Tetreau G."/>
            <person name="Wang Y."/>
            <person name="Xiong G.H."/>
            <person name="Traut W."/>
            <person name="Walsh T.K."/>
            <person name="Worley K.C."/>
            <person name="Wu D."/>
            <person name="Wu W."/>
            <person name="Wu Y.Q."/>
            <person name="Zhang X."/>
            <person name="Zou Z."/>
            <person name="Zucker H."/>
            <person name="Briscoe A.D."/>
            <person name="Burmester T."/>
            <person name="Clem R.J."/>
            <person name="Feyereisen R."/>
            <person name="Grimmelikhuijzen C.J.P."/>
            <person name="Hamodrakas S.J."/>
            <person name="Hansson B.S."/>
            <person name="Huguet E."/>
            <person name="Jermiin L.S."/>
            <person name="Lan Q."/>
            <person name="Lehman H.K."/>
            <person name="Lorenzen M."/>
            <person name="Merzendorfer H."/>
            <person name="Michalopoulos I."/>
            <person name="Morton D.B."/>
            <person name="Muthukrishnan S."/>
            <person name="Oakeshott J.G."/>
            <person name="Palmer W."/>
            <person name="Park Y."/>
            <person name="Passarelli A.L."/>
            <person name="Rozas J."/>
            <person name="Schwartz L.M."/>
            <person name="Smith W."/>
            <person name="Southgate A."/>
            <person name="Vilcinskas A."/>
            <person name="Vogt R."/>
            <person name="Wang P."/>
            <person name="Werren J."/>
            <person name="Yu X.Q."/>
            <person name="Zhou J.J."/>
            <person name="Brown S.J."/>
            <person name="Scherer S.E."/>
            <person name="Richards S."/>
            <person name="Blissard G.W."/>
        </authorList>
    </citation>
    <scope>NUCLEOTIDE SEQUENCE</scope>
</reference>
<dbReference type="InterPro" id="IPR017853">
    <property type="entry name" value="GH"/>
</dbReference>
<dbReference type="OrthoDB" id="1334205at2759"/>
<comment type="similarity">
    <text evidence="1 2">Belongs to the glycosyl hydrolase 31 family.</text>
</comment>
<dbReference type="InterPro" id="IPR013783">
    <property type="entry name" value="Ig-like_fold"/>
</dbReference>
<dbReference type="PANTHER" id="PTHR22762:SF166">
    <property type="entry name" value="ALPHA-GLUCOSIDASE"/>
    <property type="match status" value="1"/>
</dbReference>
<protein>
    <submittedName>
        <fullName evidence="5">Uncharacterized protein</fullName>
    </submittedName>
</protein>
<reference evidence="5" key="2">
    <citation type="submission" date="2020-12" db="EMBL/GenBank/DDBJ databases">
        <authorList>
            <person name="Kanost M."/>
        </authorList>
    </citation>
    <scope>NUCLEOTIDE SEQUENCE</scope>
</reference>
<dbReference type="Pfam" id="PF13802">
    <property type="entry name" value="Gal_mutarotas_2"/>
    <property type="match status" value="1"/>
</dbReference>
<sequence>MAGKQDIKVLGGVSSVIKTDTDYMISYDTGEFTKLSILNSHVFRYYMSPTGEFPDYPTPNNVEDIAKINSKKVSDYDKEIFDKSILKEDEMHYTILTDKIKIQFDKKNGIIAVYDMRSKKLVLREHEAIKYTDNRAIQILDQQEDEYFYGGGMQNGRFSHKGEIIQIANTNKWDNGGVTSPCPFFWSIYGYGVLRNTWQPGIYDFGTVFPNVVRTQHLDKYFDAFIFINSQPKDILNDYYELTGNPIFMPECAFYQAHLNAFNRDYWVKVAPGTPQSILFEDGKYYKKYQPKDLGHNKGVLESLNGEKNNYQFSARAMLERYKNHDIPLGWFIPNDGYGCGYGQTDSFAGDIKNLVKFGDYARTKGVEVALWTESQLEPKDPDQPQKGERDLSKEVGEAGVVALKCDVAWIGSGYSFAFNAVENATNIFVKNSKNARPLIIMVDGWAGTQRHAGIWSGDQYGGQWEYIRFHIPTYIGTGLSGQPVVGSDMDGIYGGKNKEVNIRDYQWKTFTPLQLNMDGWGLMQKCPFSFDEETTTINRAYLKLKSMLMPYNYTIGYESTHGLPMVRAMFLEFPKEIPAHTKDSQYQFMWGPSILVAPIYNDLECSYDTSVRNDVYMPDVNQVWIDFFTGQKYQGGKIYNNIIAPLWKIPVFVKDGAIFPMTEPNNNPNEIKRDRRIYRLYPNATTHFEVYEDDGKTMEYLKSNFAKTKITVSGPKSNERGDLLINIEKTSGHYDKFIAKRTTLIEIMASEDVEGIKAAINDDSVTITSDKSEEEFNQKQNVYYFKENFVVNPYLNYCGHRVPTQKYLLIKIQKVDVTKDEIHLKIKNYINESSVFGNITKLDESLKIPHDFTVEEEKITSSSISLTWQEVDEASYYEIERDGTIFSNIIGNRITFDGFKYGSEHAFRIRSVSDKSYSEWSYYVIEKTNEDPHKHLVKGVEVTCSIPCHPDQEVCKLTDGDDCTMWHTHWSKPRVIDKKNGKTVKLHFDLGDVYEIDKVVYTPRKDAGNGTLLQTHYKYSIDGEIWSPVTLTSWKRDNTNKIIYLNGTKLRFMEFDILDSVGGFGSGVHILFYKKV</sequence>
<dbReference type="InterPro" id="IPR033403">
    <property type="entry name" value="DUF5110"/>
</dbReference>
<name>A0A922CV13_MANSE</name>
<dbReference type="CDD" id="cd00063">
    <property type="entry name" value="FN3"/>
    <property type="match status" value="1"/>
</dbReference>
<dbReference type="GO" id="GO:0005975">
    <property type="term" value="P:carbohydrate metabolic process"/>
    <property type="evidence" value="ECO:0007669"/>
    <property type="project" value="InterPro"/>
</dbReference>
<evidence type="ECO:0000256" key="1">
    <source>
        <dbReference type="ARBA" id="ARBA00007806"/>
    </source>
</evidence>
<dbReference type="AlphaFoldDB" id="A0A922CV13"/>
<evidence type="ECO:0000259" key="4">
    <source>
        <dbReference type="PROSITE" id="PS50853"/>
    </source>
</evidence>
<dbReference type="SUPFAM" id="SSF49785">
    <property type="entry name" value="Galactose-binding domain-like"/>
    <property type="match status" value="1"/>
</dbReference>
<dbReference type="Pfam" id="PF17137">
    <property type="entry name" value="DUF5110"/>
    <property type="match status" value="1"/>
</dbReference>
<dbReference type="InterPro" id="IPR000421">
    <property type="entry name" value="FA58C"/>
</dbReference>
<feature type="domain" description="F5/8 type C" evidence="3">
    <location>
        <begin position="957"/>
        <end position="1030"/>
    </location>
</feature>
<dbReference type="Proteomes" id="UP000791440">
    <property type="component" value="Unassembled WGS sequence"/>
</dbReference>
<evidence type="ECO:0000256" key="2">
    <source>
        <dbReference type="RuleBase" id="RU361185"/>
    </source>
</evidence>
<dbReference type="Gene3D" id="3.20.20.80">
    <property type="entry name" value="Glycosidases"/>
    <property type="match status" value="1"/>
</dbReference>
<dbReference type="InterPro" id="IPR025887">
    <property type="entry name" value="Glyco_hydro_31_N_dom"/>
</dbReference>
<dbReference type="InterPro" id="IPR013780">
    <property type="entry name" value="Glyco_hydro_b"/>
</dbReference>
<dbReference type="GO" id="GO:0090599">
    <property type="term" value="F:alpha-glucosidase activity"/>
    <property type="evidence" value="ECO:0007669"/>
    <property type="project" value="UniProtKB-ARBA"/>
</dbReference>
<gene>
    <name evidence="5" type="ORF">O3G_MSEX012040</name>
</gene>
<dbReference type="Gene3D" id="2.60.40.1760">
    <property type="entry name" value="glycosyl hydrolase (family 31)"/>
    <property type="match status" value="1"/>
</dbReference>
<dbReference type="Gene3D" id="2.60.120.260">
    <property type="entry name" value="Galactose-binding domain-like"/>
    <property type="match status" value="1"/>
</dbReference>
<dbReference type="InterPro" id="IPR003961">
    <property type="entry name" value="FN3_dom"/>
</dbReference>
<dbReference type="PROSITE" id="PS50022">
    <property type="entry name" value="FA58C_3"/>
    <property type="match status" value="1"/>
</dbReference>
<dbReference type="PROSITE" id="PS50853">
    <property type="entry name" value="FN3"/>
    <property type="match status" value="1"/>
</dbReference>
<dbReference type="InterPro" id="IPR048395">
    <property type="entry name" value="Glyco_hydro_31_C"/>
</dbReference>
<evidence type="ECO:0000313" key="6">
    <source>
        <dbReference type="Proteomes" id="UP000791440"/>
    </source>
</evidence>
<dbReference type="InterPro" id="IPR008979">
    <property type="entry name" value="Galactose-bd-like_sf"/>
</dbReference>
<dbReference type="PANTHER" id="PTHR22762">
    <property type="entry name" value="ALPHA-GLUCOSIDASE"/>
    <property type="match status" value="1"/>
</dbReference>
<feature type="domain" description="Fibronectin type-III" evidence="4">
    <location>
        <begin position="849"/>
        <end position="932"/>
    </location>
</feature>
<evidence type="ECO:0000259" key="3">
    <source>
        <dbReference type="PROSITE" id="PS50022"/>
    </source>
</evidence>
<proteinExistence type="inferred from homology"/>
<dbReference type="Pfam" id="PF00754">
    <property type="entry name" value="F5_F8_type_C"/>
    <property type="match status" value="1"/>
</dbReference>